<dbReference type="SMART" id="SM00062">
    <property type="entry name" value="PBPb"/>
    <property type="match status" value="1"/>
</dbReference>
<feature type="chain" id="PRO_5015695373" evidence="3">
    <location>
        <begin position="22"/>
        <end position="261"/>
    </location>
</feature>
<dbReference type="InterPro" id="IPR001638">
    <property type="entry name" value="Solute-binding_3/MltF_N"/>
</dbReference>
<dbReference type="SUPFAM" id="SSF53850">
    <property type="entry name" value="Periplasmic binding protein-like II"/>
    <property type="match status" value="1"/>
</dbReference>
<feature type="signal peptide" evidence="3">
    <location>
        <begin position="1"/>
        <end position="21"/>
    </location>
</feature>
<keyword evidence="2 3" id="KW-0732">Signal</keyword>
<dbReference type="Pfam" id="PF00497">
    <property type="entry name" value="SBP_bac_3"/>
    <property type="match status" value="1"/>
</dbReference>
<evidence type="ECO:0000256" key="3">
    <source>
        <dbReference type="SAM" id="SignalP"/>
    </source>
</evidence>
<evidence type="ECO:0000256" key="1">
    <source>
        <dbReference type="ARBA" id="ARBA00010333"/>
    </source>
</evidence>
<evidence type="ECO:0000256" key="2">
    <source>
        <dbReference type="ARBA" id="ARBA00022729"/>
    </source>
</evidence>
<dbReference type="RefSeq" id="WP_103435786.1">
    <property type="nucleotide sequence ID" value="NZ_MIND01000018.1"/>
</dbReference>
<feature type="domain" description="Solute-binding protein family 3/N-terminal" evidence="4">
    <location>
        <begin position="23"/>
        <end position="245"/>
    </location>
</feature>
<evidence type="ECO:0000313" key="5">
    <source>
        <dbReference type="EMBL" id="POF87414.1"/>
    </source>
</evidence>
<comment type="similarity">
    <text evidence="1">Belongs to the bacterial solute-binding protein 3 family.</text>
</comment>
<dbReference type="AlphaFoldDB" id="A0A2S3W8Z0"/>
<proteinExistence type="inferred from homology"/>
<dbReference type="PANTHER" id="PTHR35936">
    <property type="entry name" value="MEMBRANE-BOUND LYTIC MUREIN TRANSGLYCOSYLASE F"/>
    <property type="match status" value="1"/>
</dbReference>
<gene>
    <name evidence="5" type="ORF">BGP80_05315</name>
</gene>
<organism evidence="5 6">
    <name type="scientific">Pseudomonas putida</name>
    <name type="common">Arthrobacter siderocapsulatus</name>
    <dbReference type="NCBI Taxonomy" id="303"/>
    <lineage>
        <taxon>Bacteria</taxon>
        <taxon>Pseudomonadati</taxon>
        <taxon>Pseudomonadota</taxon>
        <taxon>Gammaproteobacteria</taxon>
        <taxon>Pseudomonadales</taxon>
        <taxon>Pseudomonadaceae</taxon>
        <taxon>Pseudomonas</taxon>
    </lineage>
</organism>
<dbReference type="PANTHER" id="PTHR35936:SF25">
    <property type="entry name" value="ABC TRANSPORTER SUBSTRATE-BINDING PROTEIN"/>
    <property type="match status" value="1"/>
</dbReference>
<comment type="caution">
    <text evidence="5">The sequence shown here is derived from an EMBL/GenBank/DDBJ whole genome shotgun (WGS) entry which is preliminary data.</text>
</comment>
<name>A0A2S3W8Z0_PSEPU</name>
<sequence>MSLLPRLLCLLLVCLSCSAQAERLRVVSDDWAPYVYEHNGQPQGIQYEVASEVFKRLGVQVDWKFMPWKRCLAMVEQGQVDGVLGIFQNDARKVYMVFPDEPLSEVEFVLLGKRGQHRAVKRLEDLAGLTLGTSPGYDYGAAFNQSTLFKQEPAQTHEANLGKLMLGRIDLLVTDSRVGRYLRRQMGLQQQTEQLPLLIDRQYQYLGLARKPGREQLARSFAEELRRFKQEPAYAQMIAHFEDDLEVLPGAVEQQERSTLR</sequence>
<dbReference type="Proteomes" id="UP000237194">
    <property type="component" value="Unassembled WGS sequence"/>
</dbReference>
<evidence type="ECO:0000259" key="4">
    <source>
        <dbReference type="SMART" id="SM00062"/>
    </source>
</evidence>
<dbReference type="Gene3D" id="3.40.190.10">
    <property type="entry name" value="Periplasmic binding protein-like II"/>
    <property type="match status" value="2"/>
</dbReference>
<protein>
    <submittedName>
        <fullName evidence="5">Amino acid ABC transporter substrate-binding protein</fullName>
    </submittedName>
</protein>
<accession>A0A2S3W8Z0</accession>
<reference evidence="5 6" key="2">
    <citation type="submission" date="2018-03" db="EMBL/GenBank/DDBJ databases">
        <title>Draft genome of Pseudomonas putida strain KT-27.</title>
        <authorList>
            <person name="Yoshizawa S."/>
            <person name="Khan N.H."/>
            <person name="Nishimura M."/>
            <person name="Chiura H.X."/>
            <person name="Ogura Y."/>
            <person name="Hayashi T."/>
            <person name="Kogure K."/>
        </authorList>
    </citation>
    <scope>NUCLEOTIDE SEQUENCE [LARGE SCALE GENOMIC DNA]</scope>
    <source>
        <strain evidence="5 6">KT-27</strain>
    </source>
</reference>
<dbReference type="EMBL" id="MIND01000018">
    <property type="protein sequence ID" value="POF87414.1"/>
    <property type="molecule type" value="Genomic_DNA"/>
</dbReference>
<evidence type="ECO:0000313" key="6">
    <source>
        <dbReference type="Proteomes" id="UP000237194"/>
    </source>
</evidence>
<reference evidence="5 6" key="1">
    <citation type="submission" date="2016-08" db="EMBL/GenBank/DDBJ databases">
        <authorList>
            <person name="Seilhamer J.J."/>
        </authorList>
    </citation>
    <scope>NUCLEOTIDE SEQUENCE [LARGE SCALE GENOMIC DNA]</scope>
    <source>
        <strain evidence="5 6">KT-27</strain>
    </source>
</reference>